<reference evidence="1 2" key="1">
    <citation type="submission" date="2020-05" db="EMBL/GenBank/DDBJ databases">
        <title>Azospirillum oleiclasticum sp. nov, a nitrogen-fixing and heavy crude oil-emulsifying bacterium isolated from the crude oil of Yumen Oilfield.</title>
        <authorList>
            <person name="Wu D."/>
            <person name="Cai M."/>
            <person name="Zhang X."/>
        </authorList>
    </citation>
    <scope>NUCLEOTIDE SEQUENCE [LARGE SCALE GENOMIC DNA]</scope>
    <source>
        <strain evidence="1 2">ROY-1-1-2</strain>
    </source>
</reference>
<proteinExistence type="predicted"/>
<accession>A0ABX2TLZ0</accession>
<dbReference type="RefSeq" id="WP_180286895.1">
    <property type="nucleotide sequence ID" value="NZ_JABFDB010000056.1"/>
</dbReference>
<keyword evidence="2" id="KW-1185">Reference proteome</keyword>
<sequence>MFTILMHNARGTKSDGHQKCLALGLNCLAALLGRDSDEIIFIDDDSGANGTPTIELIGDTLTNRVKSALKIFAPLSPGKASSQRGADRLGLGKLLNHCVEKSNPDNRHILYMAPGSFLFPLTGATDIGAALDSVEEAAHPMGGYHLFPGFNLPAFLWEAADRRDPEALFAAIRHIGGRMADGAWQGHRIDDVRHAPATGVFVHRTLLQDVGGFWETEIPDSCVIPNLMKRLQLTGRPYSGIEGSFVTFECRSPLPAGGPAAMPDAADLIRWIDGPTVPGQPRRDRPAARLYNMFPPGAGAAARLSSALSKKENGEEGAPTLLRFGQAEDRNLLHLADLLAHCGRATTVGYVGANPDTLRGLLALAPLTGGDMAIRYDLALITQPAEGAIPSTIQDIAREASFLVIDASGPGQPDAETELTIKGRFLTWLRLETDAILANRIGISGRRDVVYLGNPYTSLGYMIRSRVVRLQSEPAFYRGRAACPALDGPGCGPTELSASIDAHIALEFIQKLGDALDPKSHVQEYANWIGPPILEKIRQTWRANEDTGKAQWWQSILALTESVSPRGQAVARWSLTTETHPENTLTKLASSHDWNDPEWFVTATDLMRLPESVNFHLRHRNSWALVQAAYALQTLGCLHRETTGACIVQSPHKSYAGLGSRLGHLSIVDVPAGPITRQIVEERWGTLSPDFLSDRITLCAPADLLHSGTDGTLDFLLIGPGLIDGASFQETHVNLFQSLTRPLRKGGTLILILDVCLHGAYPNAPTIDFFLGSAEAEAWAGNLGLMQIGTPQRAFDEETLYGYVRLENLGRQMPEFVVDVEQDLITSFVAVFRKEDHAPERNGPRSVPV</sequence>
<name>A0ABX2TLZ0_9PROT</name>
<dbReference type="EMBL" id="JABFDB010000056">
    <property type="protein sequence ID" value="NYZ25122.1"/>
    <property type="molecule type" value="Genomic_DNA"/>
</dbReference>
<evidence type="ECO:0000313" key="2">
    <source>
        <dbReference type="Proteomes" id="UP000584642"/>
    </source>
</evidence>
<comment type="caution">
    <text evidence="1">The sequence shown here is derived from an EMBL/GenBank/DDBJ whole genome shotgun (WGS) entry which is preliminary data.</text>
</comment>
<evidence type="ECO:0000313" key="1">
    <source>
        <dbReference type="EMBL" id="NYZ25122.1"/>
    </source>
</evidence>
<dbReference type="Proteomes" id="UP000584642">
    <property type="component" value="Unassembled WGS sequence"/>
</dbReference>
<gene>
    <name evidence="1" type="ORF">HND93_35935</name>
</gene>
<protein>
    <submittedName>
        <fullName evidence="1">Uncharacterized protein</fullName>
    </submittedName>
</protein>
<organism evidence="1 2">
    <name type="scientific">Azospirillum oleiclasticum</name>
    <dbReference type="NCBI Taxonomy" id="2735135"/>
    <lineage>
        <taxon>Bacteria</taxon>
        <taxon>Pseudomonadati</taxon>
        <taxon>Pseudomonadota</taxon>
        <taxon>Alphaproteobacteria</taxon>
        <taxon>Rhodospirillales</taxon>
        <taxon>Azospirillaceae</taxon>
        <taxon>Azospirillum</taxon>
    </lineage>
</organism>